<accession>A0ACB8Y561</accession>
<name>A0ACB8Y561_ARCLA</name>
<organism evidence="1 2">
    <name type="scientific">Arctium lappa</name>
    <name type="common">Greater burdock</name>
    <name type="synonym">Lappa major</name>
    <dbReference type="NCBI Taxonomy" id="4217"/>
    <lineage>
        <taxon>Eukaryota</taxon>
        <taxon>Viridiplantae</taxon>
        <taxon>Streptophyta</taxon>
        <taxon>Embryophyta</taxon>
        <taxon>Tracheophyta</taxon>
        <taxon>Spermatophyta</taxon>
        <taxon>Magnoliopsida</taxon>
        <taxon>eudicotyledons</taxon>
        <taxon>Gunneridae</taxon>
        <taxon>Pentapetalae</taxon>
        <taxon>asterids</taxon>
        <taxon>campanulids</taxon>
        <taxon>Asterales</taxon>
        <taxon>Asteraceae</taxon>
        <taxon>Carduoideae</taxon>
        <taxon>Cardueae</taxon>
        <taxon>Arctiinae</taxon>
        <taxon>Arctium</taxon>
    </lineage>
</organism>
<reference evidence="2" key="1">
    <citation type="journal article" date="2022" name="Mol. Ecol. Resour.">
        <title>The genomes of chicory, endive, great burdock and yacon provide insights into Asteraceae palaeo-polyploidization history and plant inulin production.</title>
        <authorList>
            <person name="Fan W."/>
            <person name="Wang S."/>
            <person name="Wang H."/>
            <person name="Wang A."/>
            <person name="Jiang F."/>
            <person name="Liu H."/>
            <person name="Zhao H."/>
            <person name="Xu D."/>
            <person name="Zhang Y."/>
        </authorList>
    </citation>
    <scope>NUCLEOTIDE SEQUENCE [LARGE SCALE GENOMIC DNA]</scope>
    <source>
        <strain evidence="2">cv. Niubang</strain>
    </source>
</reference>
<dbReference type="EMBL" id="CM042060">
    <property type="protein sequence ID" value="KAI3678529.1"/>
    <property type="molecule type" value="Genomic_DNA"/>
</dbReference>
<keyword evidence="2" id="KW-1185">Reference proteome</keyword>
<comment type="caution">
    <text evidence="1">The sequence shown here is derived from an EMBL/GenBank/DDBJ whole genome shotgun (WGS) entry which is preliminary data.</text>
</comment>
<gene>
    <name evidence="1" type="ORF">L6452_37825</name>
</gene>
<proteinExistence type="predicted"/>
<evidence type="ECO:0000313" key="2">
    <source>
        <dbReference type="Proteomes" id="UP001055879"/>
    </source>
</evidence>
<reference evidence="1 2" key="2">
    <citation type="journal article" date="2022" name="Mol. Ecol. Resour.">
        <title>The genomes of chicory, endive, great burdock and yacon provide insights into Asteraceae paleo-polyploidization history and plant inulin production.</title>
        <authorList>
            <person name="Fan W."/>
            <person name="Wang S."/>
            <person name="Wang H."/>
            <person name="Wang A."/>
            <person name="Jiang F."/>
            <person name="Liu H."/>
            <person name="Zhao H."/>
            <person name="Xu D."/>
            <person name="Zhang Y."/>
        </authorList>
    </citation>
    <scope>NUCLEOTIDE SEQUENCE [LARGE SCALE GENOMIC DNA]</scope>
    <source>
        <strain evidence="2">cv. Niubang</strain>
    </source>
</reference>
<dbReference type="Proteomes" id="UP001055879">
    <property type="component" value="Linkage Group LG14"/>
</dbReference>
<evidence type="ECO:0000313" key="1">
    <source>
        <dbReference type="EMBL" id="KAI3678529.1"/>
    </source>
</evidence>
<protein>
    <submittedName>
        <fullName evidence="1">Uncharacterized protein</fullName>
    </submittedName>
</protein>
<sequence length="166" mass="19121">MENAYKLTPYAAEPTHGYYTISPTIQLPPLLSAQTDDGPMLIGAMGSFPNLDAAIEHEMRMGTIDPSMDKKSMRRLISNRYAAKKSHVRKANRMDELEQNRRDLEDAIAILQPQIENERQFKSHLMIENEMLTKQLQIRIDLENLKQAQIAEKTKERQLLRGLLNM</sequence>